<evidence type="ECO:0000256" key="1">
    <source>
        <dbReference type="SAM" id="MobiDB-lite"/>
    </source>
</evidence>
<keyword evidence="3" id="KW-1185">Reference proteome</keyword>
<dbReference type="InParanoid" id="A0A2H3CP06"/>
<accession>A0A2H3CP06</accession>
<evidence type="ECO:0000313" key="2">
    <source>
        <dbReference type="EMBL" id="PBK84809.1"/>
    </source>
</evidence>
<evidence type="ECO:0000313" key="3">
    <source>
        <dbReference type="Proteomes" id="UP000217790"/>
    </source>
</evidence>
<proteinExistence type="predicted"/>
<protein>
    <submittedName>
        <fullName evidence="2">Uncharacterized protein</fullName>
    </submittedName>
</protein>
<dbReference type="Proteomes" id="UP000217790">
    <property type="component" value="Unassembled WGS sequence"/>
</dbReference>
<reference evidence="3" key="1">
    <citation type="journal article" date="2017" name="Nat. Ecol. Evol.">
        <title>Genome expansion and lineage-specific genetic innovations in the forest pathogenic fungi Armillaria.</title>
        <authorList>
            <person name="Sipos G."/>
            <person name="Prasanna A.N."/>
            <person name="Walter M.C."/>
            <person name="O'Connor E."/>
            <person name="Balint B."/>
            <person name="Krizsan K."/>
            <person name="Kiss B."/>
            <person name="Hess J."/>
            <person name="Varga T."/>
            <person name="Slot J."/>
            <person name="Riley R."/>
            <person name="Boka B."/>
            <person name="Rigling D."/>
            <person name="Barry K."/>
            <person name="Lee J."/>
            <person name="Mihaltcheva S."/>
            <person name="LaButti K."/>
            <person name="Lipzen A."/>
            <person name="Waldron R."/>
            <person name="Moloney N.M."/>
            <person name="Sperisen C."/>
            <person name="Kredics L."/>
            <person name="Vagvoelgyi C."/>
            <person name="Patrignani A."/>
            <person name="Fitzpatrick D."/>
            <person name="Nagy I."/>
            <person name="Doyle S."/>
            <person name="Anderson J.B."/>
            <person name="Grigoriev I.V."/>
            <person name="Gueldener U."/>
            <person name="Muensterkoetter M."/>
            <person name="Nagy L.G."/>
        </authorList>
    </citation>
    <scope>NUCLEOTIDE SEQUENCE [LARGE SCALE GENOMIC DNA]</scope>
    <source>
        <strain evidence="3">Ar21-2</strain>
    </source>
</reference>
<dbReference type="AlphaFoldDB" id="A0A2H3CP06"/>
<gene>
    <name evidence="2" type="ORF">ARMGADRAFT_1036756</name>
</gene>
<sequence length="149" mass="16783">MALKLPPQAEEQKKRVDDLQKKANTMPICAAKISPFNVGQSPGGMDEQHRGRLTGCGGGQNQVDHSSQTAPGGEAVRQYQFEECVWGTRLMLGMYLQVFKHGKGHRLEHRQHQLWRTSHFGLQVDSAMVNCLTFGKERSIKLHRKESES</sequence>
<feature type="region of interest" description="Disordered" evidence="1">
    <location>
        <begin position="37"/>
        <end position="74"/>
    </location>
</feature>
<organism evidence="2 3">
    <name type="scientific">Armillaria gallica</name>
    <name type="common">Bulbous honey fungus</name>
    <name type="synonym">Armillaria bulbosa</name>
    <dbReference type="NCBI Taxonomy" id="47427"/>
    <lineage>
        <taxon>Eukaryota</taxon>
        <taxon>Fungi</taxon>
        <taxon>Dikarya</taxon>
        <taxon>Basidiomycota</taxon>
        <taxon>Agaricomycotina</taxon>
        <taxon>Agaricomycetes</taxon>
        <taxon>Agaricomycetidae</taxon>
        <taxon>Agaricales</taxon>
        <taxon>Marasmiineae</taxon>
        <taxon>Physalacriaceae</taxon>
        <taxon>Armillaria</taxon>
    </lineage>
</organism>
<dbReference type="EMBL" id="KZ293695">
    <property type="protein sequence ID" value="PBK84809.1"/>
    <property type="molecule type" value="Genomic_DNA"/>
</dbReference>
<feature type="compositionally biased region" description="Polar residues" evidence="1">
    <location>
        <begin position="61"/>
        <end position="70"/>
    </location>
</feature>
<name>A0A2H3CP06_ARMGA</name>